<dbReference type="Proteomes" id="UP000887568">
    <property type="component" value="Unplaced"/>
</dbReference>
<feature type="region of interest" description="Disordered" evidence="1">
    <location>
        <begin position="1"/>
        <end position="21"/>
    </location>
</feature>
<evidence type="ECO:0000313" key="2">
    <source>
        <dbReference type="EnsemblMetazoa" id="XP_038050127.1"/>
    </source>
</evidence>
<protein>
    <recommendedName>
        <fullName evidence="4">Partner of Y14 and mago</fullName>
    </recommendedName>
</protein>
<dbReference type="OMA" id="NQMAKVE"/>
<keyword evidence="3" id="KW-1185">Reference proteome</keyword>
<dbReference type="AlphaFoldDB" id="A0A913ZEB2"/>
<proteinExistence type="predicted"/>
<dbReference type="RefSeq" id="XP_038050127.1">
    <property type="nucleotide sequence ID" value="XM_038194199.1"/>
</dbReference>
<accession>A0A913ZEB2</accession>
<sequence length="185" mass="20221">MSKSQKKNQKRSNKKHGPEGFVVEETIGAGASVTKKQDPIQELREQLAQAKADKNHDLANKLRQQLWIAQDLAAGYKPNISTEDADSQEALAKAVETFSSPSSTAAARLAAAGPAATVPSTSTLGADERKLKTMRKKLEQIQGLKKKLEQGEKLEANQLAKIKTEESVLEEIEHLQTLLSIPVKR</sequence>
<organism evidence="2 3">
    <name type="scientific">Patiria miniata</name>
    <name type="common">Bat star</name>
    <name type="synonym">Asterina miniata</name>
    <dbReference type="NCBI Taxonomy" id="46514"/>
    <lineage>
        <taxon>Eukaryota</taxon>
        <taxon>Metazoa</taxon>
        <taxon>Echinodermata</taxon>
        <taxon>Eleutherozoa</taxon>
        <taxon>Asterozoa</taxon>
        <taxon>Asteroidea</taxon>
        <taxon>Valvatacea</taxon>
        <taxon>Valvatida</taxon>
        <taxon>Asterinidae</taxon>
        <taxon>Patiria</taxon>
    </lineage>
</organism>
<evidence type="ECO:0008006" key="4">
    <source>
        <dbReference type="Google" id="ProtNLM"/>
    </source>
</evidence>
<dbReference type="EnsemblMetazoa" id="XM_038194199.1">
    <property type="protein sequence ID" value="XP_038050127.1"/>
    <property type="gene ID" value="LOC119723507"/>
</dbReference>
<dbReference type="EnsemblMetazoa" id="XM_038194198.1">
    <property type="protein sequence ID" value="XP_038050126.1"/>
    <property type="gene ID" value="LOC119723507"/>
</dbReference>
<evidence type="ECO:0000256" key="1">
    <source>
        <dbReference type="SAM" id="MobiDB-lite"/>
    </source>
</evidence>
<evidence type="ECO:0000313" key="3">
    <source>
        <dbReference type="Proteomes" id="UP000887568"/>
    </source>
</evidence>
<dbReference type="GeneID" id="119723507"/>
<name>A0A913ZEB2_PATMI</name>
<dbReference type="RefSeq" id="XP_038050126.1">
    <property type="nucleotide sequence ID" value="XM_038194198.1"/>
</dbReference>
<feature type="compositionally biased region" description="Basic residues" evidence="1">
    <location>
        <begin position="1"/>
        <end position="15"/>
    </location>
</feature>
<reference evidence="2" key="1">
    <citation type="submission" date="2022-11" db="UniProtKB">
        <authorList>
            <consortium name="EnsemblMetazoa"/>
        </authorList>
    </citation>
    <scope>IDENTIFICATION</scope>
</reference>
<dbReference type="OrthoDB" id="10067701at2759"/>